<feature type="binding site" evidence="1">
    <location>
        <begin position="90"/>
        <end position="93"/>
    </location>
    <ligand>
        <name>substrate</name>
    </ligand>
</feature>
<dbReference type="EMBL" id="QSKV01000001">
    <property type="protein sequence ID" value="RHE95158.1"/>
    <property type="molecule type" value="Genomic_DNA"/>
</dbReference>
<feature type="binding site" evidence="1">
    <location>
        <position position="113"/>
    </location>
    <ligand>
        <name>substrate</name>
    </ligand>
</feature>
<name>A0A414LKH0_9BACE</name>
<dbReference type="Pfam" id="PF03737">
    <property type="entry name" value="RraA-like"/>
    <property type="match status" value="1"/>
</dbReference>
<dbReference type="InterPro" id="IPR005493">
    <property type="entry name" value="RraA/RraA-like"/>
</dbReference>
<dbReference type="SUPFAM" id="SSF89562">
    <property type="entry name" value="RraA-like"/>
    <property type="match status" value="1"/>
</dbReference>
<protein>
    <submittedName>
        <fullName evidence="2">RraA family protein</fullName>
    </submittedName>
</protein>
<dbReference type="GO" id="GO:0046872">
    <property type="term" value="F:metal ion binding"/>
    <property type="evidence" value="ECO:0007669"/>
    <property type="project" value="UniProtKB-KW"/>
</dbReference>
<organism evidence="2 3">
    <name type="scientific">Bacteroides intestinalis</name>
    <dbReference type="NCBI Taxonomy" id="329854"/>
    <lineage>
        <taxon>Bacteria</taxon>
        <taxon>Pseudomonadati</taxon>
        <taxon>Bacteroidota</taxon>
        <taxon>Bacteroidia</taxon>
        <taxon>Bacteroidales</taxon>
        <taxon>Bacteroidaceae</taxon>
        <taxon>Bacteroides</taxon>
    </lineage>
</organism>
<dbReference type="InterPro" id="IPR036704">
    <property type="entry name" value="RraA/RraA-like_sf"/>
</dbReference>
<sequence>MNIQKIRTQAIELIESNRISTTEIGDVLGKTGQIESVYPLNRQQFRAGEVVCIYAINNSNYEVHKQVAELDLADKILFIYNVNCDKAIFGDLVSKYILLYKRAKAIVINGILRDIPDLIKENYPIWLNGKSPIGCVNRKNGPDIDPELYKEIKEKYDGSIMVCDDSGVVMIPKEKINDKLIAKLQYIEYQEDIWFYCLDSLKMSTFDIVCQKKYLEGDLLDKKRLEQLAHFQKESDWGK</sequence>
<dbReference type="RefSeq" id="WP_118220410.1">
    <property type="nucleotide sequence ID" value="NZ_JADNIJ010000001.1"/>
</dbReference>
<evidence type="ECO:0000313" key="2">
    <source>
        <dbReference type="EMBL" id="RHE95158.1"/>
    </source>
</evidence>
<comment type="caution">
    <text evidence="2">The sequence shown here is derived from an EMBL/GenBank/DDBJ whole genome shotgun (WGS) entry which is preliminary data.</text>
</comment>
<evidence type="ECO:0000256" key="1">
    <source>
        <dbReference type="PIRSR" id="PIRSR605493-1"/>
    </source>
</evidence>
<comment type="cofactor">
    <cofactor evidence="1">
        <name>Mg(2+)</name>
        <dbReference type="ChEBI" id="CHEBI:18420"/>
    </cofactor>
</comment>
<dbReference type="Gene3D" id="3.50.30.40">
    <property type="entry name" value="Ribonuclease E inhibitor RraA/RraA-like"/>
    <property type="match status" value="1"/>
</dbReference>
<evidence type="ECO:0000313" key="3">
    <source>
        <dbReference type="Proteomes" id="UP000285650"/>
    </source>
</evidence>
<accession>A0A414LKH0</accession>
<keyword evidence="1" id="KW-0479">Metal-binding</keyword>
<dbReference type="Proteomes" id="UP000285650">
    <property type="component" value="Unassembled WGS sequence"/>
</dbReference>
<dbReference type="AlphaFoldDB" id="A0A414LKH0"/>
<keyword evidence="1" id="KW-0460">Magnesium</keyword>
<reference evidence="2 3" key="1">
    <citation type="submission" date="2018-08" db="EMBL/GenBank/DDBJ databases">
        <title>A genome reference for cultivated species of the human gut microbiota.</title>
        <authorList>
            <person name="Zou Y."/>
            <person name="Xue W."/>
            <person name="Luo G."/>
        </authorList>
    </citation>
    <scope>NUCLEOTIDE SEQUENCE [LARGE SCALE GENOMIC DNA]</scope>
    <source>
        <strain evidence="2 3">AM27-17</strain>
    </source>
</reference>
<proteinExistence type="predicted"/>
<gene>
    <name evidence="2" type="ORF">DW712_00070</name>
</gene>
<feature type="binding site" evidence="1">
    <location>
        <position position="114"/>
    </location>
    <ligand>
        <name>Mg(2+)</name>
        <dbReference type="ChEBI" id="CHEBI:18420"/>
    </ligand>
</feature>